<gene>
    <name evidence="2" type="ORF">AVDCRST_MAG25-1447</name>
</gene>
<organism evidence="2">
    <name type="scientific">uncultured Rubrobacteraceae bacterium</name>
    <dbReference type="NCBI Taxonomy" id="349277"/>
    <lineage>
        <taxon>Bacteria</taxon>
        <taxon>Bacillati</taxon>
        <taxon>Actinomycetota</taxon>
        <taxon>Rubrobacteria</taxon>
        <taxon>Rubrobacterales</taxon>
        <taxon>Rubrobacteraceae</taxon>
        <taxon>environmental samples</taxon>
    </lineage>
</organism>
<feature type="region of interest" description="Disordered" evidence="1">
    <location>
        <begin position="50"/>
        <end position="93"/>
    </location>
</feature>
<evidence type="ECO:0000256" key="1">
    <source>
        <dbReference type="SAM" id="MobiDB-lite"/>
    </source>
</evidence>
<reference evidence="2" key="1">
    <citation type="submission" date="2020-02" db="EMBL/GenBank/DDBJ databases">
        <authorList>
            <person name="Meier V. D."/>
        </authorList>
    </citation>
    <scope>NUCLEOTIDE SEQUENCE</scope>
    <source>
        <strain evidence="2">AVDCRST_MAG25</strain>
    </source>
</reference>
<dbReference type="AlphaFoldDB" id="A0A6J4RB28"/>
<protein>
    <submittedName>
        <fullName evidence="2">Uncharacterized protein</fullName>
    </submittedName>
</protein>
<proteinExistence type="predicted"/>
<feature type="non-terminal residue" evidence="2">
    <location>
        <position position="1"/>
    </location>
</feature>
<feature type="non-terminal residue" evidence="2">
    <location>
        <position position="93"/>
    </location>
</feature>
<accession>A0A6J4RB28</accession>
<evidence type="ECO:0000313" key="2">
    <source>
        <dbReference type="EMBL" id="CAA9465304.1"/>
    </source>
</evidence>
<dbReference type="EMBL" id="CADCVI010000088">
    <property type="protein sequence ID" value="CAA9465304.1"/>
    <property type="molecule type" value="Genomic_DNA"/>
</dbReference>
<sequence>EIYSFDIPKETVRGPVRRGCRGVRPLFGDRGGRRDAARPVHGLVRRHALGDRRLAHRAPGGPEADPGGHPRGQRPVGEHDTTWHEPGAASGRV</sequence>
<name>A0A6J4RB28_9ACTN</name>